<dbReference type="AlphaFoldDB" id="A0A5J5BJS7"/>
<evidence type="ECO:0000313" key="3">
    <source>
        <dbReference type="Proteomes" id="UP000325577"/>
    </source>
</evidence>
<protein>
    <submittedName>
        <fullName evidence="2">Uncharacterized protein</fullName>
    </submittedName>
</protein>
<name>A0A5J5BJS7_9ASTE</name>
<keyword evidence="3" id="KW-1185">Reference proteome</keyword>
<proteinExistence type="predicted"/>
<sequence>MLRPRAKLEGLPGLAPKPLGCPYERQARVACQFGFDQRILDMGNEYYVSSWGFSHFCLERIKMSDIPNNFVVILSRGRESGMTSLWTKFWRETLEDLIAFPQRDAQEVAIDFIFKREKSLRCPSPRKAKHWGRYDQLALLRKVAQSVDFTTAKAECLRSKLVSPTKPSKGKGPRPRRSPRLYNNKE</sequence>
<gene>
    <name evidence="2" type="ORF">F0562_025384</name>
</gene>
<evidence type="ECO:0000256" key="1">
    <source>
        <dbReference type="SAM" id="MobiDB-lite"/>
    </source>
</evidence>
<dbReference type="Proteomes" id="UP000325577">
    <property type="component" value="Linkage Group LG13"/>
</dbReference>
<dbReference type="EMBL" id="CM018036">
    <property type="protein sequence ID" value="KAA8541421.1"/>
    <property type="molecule type" value="Genomic_DNA"/>
</dbReference>
<feature type="region of interest" description="Disordered" evidence="1">
    <location>
        <begin position="160"/>
        <end position="186"/>
    </location>
</feature>
<reference evidence="2 3" key="1">
    <citation type="submission" date="2019-09" db="EMBL/GenBank/DDBJ databases">
        <title>A chromosome-level genome assembly of the Chinese tupelo Nyssa sinensis.</title>
        <authorList>
            <person name="Yang X."/>
            <person name="Kang M."/>
            <person name="Yang Y."/>
            <person name="Xiong H."/>
            <person name="Wang M."/>
            <person name="Zhang Z."/>
            <person name="Wang Z."/>
            <person name="Wu H."/>
            <person name="Ma T."/>
            <person name="Liu J."/>
            <person name="Xi Z."/>
        </authorList>
    </citation>
    <scope>NUCLEOTIDE SEQUENCE [LARGE SCALE GENOMIC DNA]</scope>
    <source>
        <strain evidence="2">J267</strain>
        <tissue evidence="2">Leaf</tissue>
    </source>
</reference>
<organism evidence="2 3">
    <name type="scientific">Nyssa sinensis</name>
    <dbReference type="NCBI Taxonomy" id="561372"/>
    <lineage>
        <taxon>Eukaryota</taxon>
        <taxon>Viridiplantae</taxon>
        <taxon>Streptophyta</taxon>
        <taxon>Embryophyta</taxon>
        <taxon>Tracheophyta</taxon>
        <taxon>Spermatophyta</taxon>
        <taxon>Magnoliopsida</taxon>
        <taxon>eudicotyledons</taxon>
        <taxon>Gunneridae</taxon>
        <taxon>Pentapetalae</taxon>
        <taxon>asterids</taxon>
        <taxon>Cornales</taxon>
        <taxon>Nyssaceae</taxon>
        <taxon>Nyssa</taxon>
    </lineage>
</organism>
<accession>A0A5J5BJS7</accession>
<feature type="compositionally biased region" description="Basic residues" evidence="1">
    <location>
        <begin position="168"/>
        <end position="179"/>
    </location>
</feature>
<evidence type="ECO:0000313" key="2">
    <source>
        <dbReference type="EMBL" id="KAA8541421.1"/>
    </source>
</evidence>